<sequence length="197" mass="21851">MDIVREEEEFVHKEEGFPPLGPRTPGRGELGTLHIVQGRTERIIPLGTTKREDEEREKEISFIAKLEGIMERILDKRLGVPIPSFRERKEAKKAAKMQQQQQHQQHQQPKTIPPLTTAKAANKASPVTEKATKGTSTKPLVKSVEVPKKKIKVLPVMTLNPSARPATIRNPIMASHFPKANGGGEKGKGPKTAKQTP</sequence>
<feature type="compositionally biased region" description="Low complexity" evidence="1">
    <location>
        <begin position="96"/>
        <end position="108"/>
    </location>
</feature>
<dbReference type="PaxDb" id="67767-A0A0J7MPH2"/>
<feature type="region of interest" description="Disordered" evidence="1">
    <location>
        <begin position="86"/>
        <end position="141"/>
    </location>
</feature>
<dbReference type="AlphaFoldDB" id="A0A0J7MPH2"/>
<evidence type="ECO:0000256" key="1">
    <source>
        <dbReference type="SAM" id="MobiDB-lite"/>
    </source>
</evidence>
<proteinExistence type="predicted"/>
<feature type="region of interest" description="Disordered" evidence="1">
    <location>
        <begin position="167"/>
        <end position="197"/>
    </location>
</feature>
<name>A0A0J7MPH2_LASNI</name>
<evidence type="ECO:0000313" key="3">
    <source>
        <dbReference type="Proteomes" id="UP000036403"/>
    </source>
</evidence>
<organism evidence="2 3">
    <name type="scientific">Lasius niger</name>
    <name type="common">Black garden ant</name>
    <dbReference type="NCBI Taxonomy" id="67767"/>
    <lineage>
        <taxon>Eukaryota</taxon>
        <taxon>Metazoa</taxon>
        <taxon>Ecdysozoa</taxon>
        <taxon>Arthropoda</taxon>
        <taxon>Hexapoda</taxon>
        <taxon>Insecta</taxon>
        <taxon>Pterygota</taxon>
        <taxon>Neoptera</taxon>
        <taxon>Endopterygota</taxon>
        <taxon>Hymenoptera</taxon>
        <taxon>Apocrita</taxon>
        <taxon>Aculeata</taxon>
        <taxon>Formicoidea</taxon>
        <taxon>Formicidae</taxon>
        <taxon>Formicinae</taxon>
        <taxon>Lasius</taxon>
        <taxon>Lasius</taxon>
    </lineage>
</organism>
<reference evidence="2 3" key="1">
    <citation type="submission" date="2015-04" db="EMBL/GenBank/DDBJ databases">
        <title>Lasius niger genome sequencing.</title>
        <authorList>
            <person name="Konorov E.A."/>
            <person name="Nikitin M.A."/>
            <person name="Kirill M.V."/>
            <person name="Chang P."/>
        </authorList>
    </citation>
    <scope>NUCLEOTIDE SEQUENCE [LARGE SCALE GENOMIC DNA]</scope>
    <source>
        <tissue evidence="2">Whole</tissue>
    </source>
</reference>
<dbReference type="Proteomes" id="UP000036403">
    <property type="component" value="Unassembled WGS sequence"/>
</dbReference>
<feature type="region of interest" description="Disordered" evidence="1">
    <location>
        <begin position="1"/>
        <end position="29"/>
    </location>
</feature>
<comment type="caution">
    <text evidence="2">The sequence shown here is derived from an EMBL/GenBank/DDBJ whole genome shotgun (WGS) entry which is preliminary data.</text>
</comment>
<accession>A0A0J7MPH2</accession>
<keyword evidence="3" id="KW-1185">Reference proteome</keyword>
<dbReference type="EMBL" id="LBMM01024898">
    <property type="protein sequence ID" value="KMQ82500.1"/>
    <property type="molecule type" value="Genomic_DNA"/>
</dbReference>
<evidence type="ECO:0000313" key="2">
    <source>
        <dbReference type="EMBL" id="KMQ82500.1"/>
    </source>
</evidence>
<protein>
    <submittedName>
        <fullName evidence="2">Guanyl nucleotide exchange factor</fullName>
    </submittedName>
</protein>
<gene>
    <name evidence="2" type="ORF">RF55_22730</name>
</gene>